<proteinExistence type="predicted"/>
<dbReference type="Pfam" id="PF07818">
    <property type="entry name" value="HCNGP"/>
    <property type="match status" value="1"/>
</dbReference>
<reference evidence="2 3" key="2">
    <citation type="journal article" date="2011" name="PLoS Genet.">
        <title>Caenorhabditis briggsae recombinant inbred line genotypes reveal inter-strain incompatibility and the evolution of recombination.</title>
        <authorList>
            <person name="Ross J.A."/>
            <person name="Koboldt D.C."/>
            <person name="Staisch J.E."/>
            <person name="Chamberlin H.M."/>
            <person name="Gupta B.P."/>
            <person name="Miller R.D."/>
            <person name="Baird S.E."/>
            <person name="Haag E.S."/>
        </authorList>
    </citation>
    <scope>NUCLEOTIDE SEQUENCE [LARGE SCALE GENOMIC DNA]</scope>
    <source>
        <strain evidence="2 3">AF16</strain>
    </source>
</reference>
<feature type="compositionally biased region" description="Basic and acidic residues" evidence="1">
    <location>
        <begin position="31"/>
        <end position="45"/>
    </location>
</feature>
<dbReference type="GeneID" id="8584935"/>
<dbReference type="FunCoup" id="A8XLM8">
    <property type="interactions" value="544"/>
</dbReference>
<accession>A8XLM8</accession>
<dbReference type="GO" id="GO:0006355">
    <property type="term" value="P:regulation of DNA-templated transcription"/>
    <property type="evidence" value="ECO:0007669"/>
    <property type="project" value="InterPro"/>
</dbReference>
<dbReference type="eggNOG" id="KOG2959">
    <property type="taxonomic scope" value="Eukaryota"/>
</dbReference>
<dbReference type="PANTHER" id="PTHR13464:SF0">
    <property type="entry name" value="SAP30-BINDING PROTEIN"/>
    <property type="match status" value="1"/>
</dbReference>
<dbReference type="STRING" id="6238.A8XLM8"/>
<dbReference type="KEGG" id="cbr:CBG_15220"/>
<dbReference type="RefSeq" id="XP_002642942.1">
    <property type="nucleotide sequence ID" value="XM_002642896.1"/>
</dbReference>
<evidence type="ECO:0000256" key="1">
    <source>
        <dbReference type="SAM" id="MobiDB-lite"/>
    </source>
</evidence>
<dbReference type="InterPro" id="IPR012479">
    <property type="entry name" value="SAP30BP"/>
</dbReference>
<dbReference type="InParanoid" id="A8XLM8"/>
<dbReference type="PANTHER" id="PTHR13464">
    <property type="entry name" value="TRANSCRIPTIONAL REGULATOR PROTEIN HCNGP"/>
    <property type="match status" value="1"/>
</dbReference>
<dbReference type="HOGENOM" id="CLU_960541_0_0_1"/>
<organism evidence="2 3">
    <name type="scientific">Caenorhabditis briggsae</name>
    <dbReference type="NCBI Taxonomy" id="6238"/>
    <lineage>
        <taxon>Eukaryota</taxon>
        <taxon>Metazoa</taxon>
        <taxon>Ecdysozoa</taxon>
        <taxon>Nematoda</taxon>
        <taxon>Chromadorea</taxon>
        <taxon>Rhabditida</taxon>
        <taxon>Rhabditina</taxon>
        <taxon>Rhabditomorpha</taxon>
        <taxon>Rhabditoidea</taxon>
        <taxon>Rhabditidae</taxon>
        <taxon>Peloderinae</taxon>
        <taxon>Caenorhabditis</taxon>
    </lineage>
</organism>
<feature type="region of interest" description="Disordered" evidence="1">
    <location>
        <begin position="149"/>
        <end position="170"/>
    </location>
</feature>
<feature type="region of interest" description="Disordered" evidence="1">
    <location>
        <begin position="217"/>
        <end position="239"/>
    </location>
</feature>
<dbReference type="CTD" id="8584935"/>
<feature type="region of interest" description="Disordered" evidence="1">
    <location>
        <begin position="1"/>
        <end position="89"/>
    </location>
</feature>
<dbReference type="WormBase" id="CBG15220">
    <property type="protein sequence ID" value="CBP18324"/>
    <property type="gene ID" value="WBGene00035540"/>
</dbReference>
<dbReference type="Proteomes" id="UP000008549">
    <property type="component" value="Unassembled WGS sequence"/>
</dbReference>
<reference evidence="2 3" key="1">
    <citation type="journal article" date="2003" name="PLoS Biol.">
        <title>The genome sequence of Caenorhabditis briggsae: a platform for comparative genomics.</title>
        <authorList>
            <person name="Stein L.D."/>
            <person name="Bao Z."/>
            <person name="Blasiar D."/>
            <person name="Blumenthal T."/>
            <person name="Brent M.R."/>
            <person name="Chen N."/>
            <person name="Chinwalla A."/>
            <person name="Clarke L."/>
            <person name="Clee C."/>
            <person name="Coghlan A."/>
            <person name="Coulson A."/>
            <person name="D'Eustachio P."/>
            <person name="Fitch D.H."/>
            <person name="Fulton L.A."/>
            <person name="Fulton R.E."/>
            <person name="Griffiths-Jones S."/>
            <person name="Harris T.W."/>
            <person name="Hillier L.W."/>
            <person name="Kamath R."/>
            <person name="Kuwabara P.E."/>
            <person name="Mardis E.R."/>
            <person name="Marra M.A."/>
            <person name="Miner T.L."/>
            <person name="Minx P."/>
            <person name="Mullikin J.C."/>
            <person name="Plumb R.W."/>
            <person name="Rogers J."/>
            <person name="Schein J.E."/>
            <person name="Sohrmann M."/>
            <person name="Spieth J."/>
            <person name="Stajich J.E."/>
            <person name="Wei C."/>
            <person name="Willey D."/>
            <person name="Wilson R.K."/>
            <person name="Durbin R."/>
            <person name="Waterston R.H."/>
        </authorList>
    </citation>
    <scope>NUCLEOTIDE SEQUENCE [LARGE SCALE GENOMIC DNA]</scope>
    <source>
        <strain evidence="2 3">AF16</strain>
    </source>
</reference>
<dbReference type="EMBL" id="HE601055">
    <property type="protein sequence ID" value="CAP33532.1"/>
    <property type="molecule type" value="Genomic_DNA"/>
</dbReference>
<keyword evidence="3" id="KW-1185">Reference proteome</keyword>
<protein>
    <submittedName>
        <fullName evidence="2">Protein CBG15220</fullName>
    </submittedName>
</protein>
<evidence type="ECO:0000313" key="3">
    <source>
        <dbReference type="Proteomes" id="UP000008549"/>
    </source>
</evidence>
<sequence>MNNLVDYGADSDEESPRRRSSEGHSSMTQKFLEHNKKVEKEEAEKRKRRSSDVYAENSDQSDYDEPTPQIFSEPPPPKRVDYHSPTPALINTSIRDATCKFSRIFETKSSQTFLFLHTSSQASLVSYSADGDEEDDDSAEYIPQKVVEMAEPAPPARKSRNNEEEDDEEQKLIDMAIREGNEAIMRMNQNEVSPGNTPGHDSVVDSPFNEIENLERTPRQAAPDGSPNADDEIRIPPPPDVEVNPRLVAVFENAFRQKAQGADLNQQIQGNPKYNNPMIYTTFIETFDIDEKGTNFPKNIFDPHVFPENCYYDAIGEEQRKMQEPVQKKK</sequence>
<dbReference type="AlphaFoldDB" id="A8XLM8"/>
<evidence type="ECO:0000313" key="4">
    <source>
        <dbReference type="WormBase" id="CBG15220"/>
    </source>
</evidence>
<gene>
    <name evidence="2 4" type="ORF">CBG15220</name>
    <name evidence="2" type="ORF">CBG_15220</name>
</gene>
<dbReference type="GO" id="GO:0005634">
    <property type="term" value="C:nucleus"/>
    <property type="evidence" value="ECO:0000318"/>
    <property type="project" value="GO_Central"/>
</dbReference>
<name>A8XLM8_CAEBR</name>
<evidence type="ECO:0000313" key="2">
    <source>
        <dbReference type="EMBL" id="CAP33532.1"/>
    </source>
</evidence>
<dbReference type="OMA" id="NREPKPP"/>